<evidence type="ECO:0000313" key="2">
    <source>
        <dbReference type="EMBL" id="GAJ11409.1"/>
    </source>
</evidence>
<dbReference type="NCBIfam" id="NF033516">
    <property type="entry name" value="transpos_IS3"/>
    <property type="match status" value="1"/>
</dbReference>
<dbReference type="AlphaFoldDB" id="X1U1L0"/>
<gene>
    <name evidence="2" type="ORF">S12H4_49345</name>
</gene>
<feature type="non-terminal residue" evidence="2">
    <location>
        <position position="1"/>
    </location>
</feature>
<dbReference type="InterPro" id="IPR012337">
    <property type="entry name" value="RNaseH-like_sf"/>
</dbReference>
<comment type="caution">
    <text evidence="2">The sequence shown here is derived from an EMBL/GenBank/DDBJ whole genome shotgun (WGS) entry which is preliminary data.</text>
</comment>
<dbReference type="Pfam" id="PF00665">
    <property type="entry name" value="rve"/>
    <property type="match status" value="1"/>
</dbReference>
<dbReference type="GO" id="GO:0015074">
    <property type="term" value="P:DNA integration"/>
    <property type="evidence" value="ECO:0007669"/>
    <property type="project" value="InterPro"/>
</dbReference>
<evidence type="ECO:0000259" key="1">
    <source>
        <dbReference type="PROSITE" id="PS50994"/>
    </source>
</evidence>
<dbReference type="InterPro" id="IPR001584">
    <property type="entry name" value="Integrase_cat-core"/>
</dbReference>
<organism evidence="2">
    <name type="scientific">marine sediment metagenome</name>
    <dbReference type="NCBI Taxonomy" id="412755"/>
    <lineage>
        <taxon>unclassified sequences</taxon>
        <taxon>metagenomes</taxon>
        <taxon>ecological metagenomes</taxon>
    </lineage>
</organism>
<dbReference type="PANTHER" id="PTHR46889">
    <property type="entry name" value="TRANSPOSASE INSF FOR INSERTION SEQUENCE IS3B-RELATED"/>
    <property type="match status" value="1"/>
</dbReference>
<dbReference type="InterPro" id="IPR048020">
    <property type="entry name" value="Transpos_IS3"/>
</dbReference>
<accession>X1U1L0</accession>
<name>X1U1L0_9ZZZZ</name>
<dbReference type="PANTHER" id="PTHR46889:SF7">
    <property type="entry name" value="TRANSPOSASE FOR INSERTION SEQUENCE ELEMENT IS904"/>
    <property type="match status" value="1"/>
</dbReference>
<dbReference type="EMBL" id="BARW01030943">
    <property type="protein sequence ID" value="GAJ11409.1"/>
    <property type="molecule type" value="Genomic_DNA"/>
</dbReference>
<feature type="non-terminal residue" evidence="2">
    <location>
        <position position="247"/>
    </location>
</feature>
<dbReference type="GO" id="GO:0003676">
    <property type="term" value="F:nucleic acid binding"/>
    <property type="evidence" value="ECO:0007669"/>
    <property type="project" value="InterPro"/>
</dbReference>
<sequence length="247" mass="28742">GLYYQPAGISEEDLTFIKLIDRQYLSTPFYGARKIAAWLKSQGQRVNRKRVRRLMQLMGLRAIYRRPRISKPAPGHKIYPYLLNGMNITRPNQVWAADITYIPMAQGFLYLVAIIDWYSRYVLSWRLSNTLDAGFCVEALKEALKKGRPEIFNTDQGAQFTSEAFTGLLEQHGVRISMDGKGSYNDNLFIERLWRTVKYEEVYLKAYQDGRDARISLGNYFRFYNTERPHQALGYRTPAEVFTLIPV</sequence>
<protein>
    <recommendedName>
        <fullName evidence="1">Integrase catalytic domain-containing protein</fullName>
    </recommendedName>
</protein>
<dbReference type="InterPro" id="IPR025948">
    <property type="entry name" value="HTH-like_dom"/>
</dbReference>
<dbReference type="InterPro" id="IPR036397">
    <property type="entry name" value="RNaseH_sf"/>
</dbReference>
<reference evidence="2" key="1">
    <citation type="journal article" date="2014" name="Front. Microbiol.">
        <title>High frequency of phylogenetically diverse reductive dehalogenase-homologous genes in deep subseafloor sedimentary metagenomes.</title>
        <authorList>
            <person name="Kawai M."/>
            <person name="Futagami T."/>
            <person name="Toyoda A."/>
            <person name="Takaki Y."/>
            <person name="Nishi S."/>
            <person name="Hori S."/>
            <person name="Arai W."/>
            <person name="Tsubouchi T."/>
            <person name="Morono Y."/>
            <person name="Uchiyama I."/>
            <person name="Ito T."/>
            <person name="Fujiyama A."/>
            <person name="Inagaki F."/>
            <person name="Takami H."/>
        </authorList>
    </citation>
    <scope>NUCLEOTIDE SEQUENCE</scope>
    <source>
        <strain evidence="2">Expedition CK06-06</strain>
    </source>
</reference>
<dbReference type="InterPro" id="IPR050900">
    <property type="entry name" value="Transposase_IS3/IS150/IS904"/>
</dbReference>
<dbReference type="Gene3D" id="3.30.420.10">
    <property type="entry name" value="Ribonuclease H-like superfamily/Ribonuclease H"/>
    <property type="match status" value="1"/>
</dbReference>
<dbReference type="SUPFAM" id="SSF53098">
    <property type="entry name" value="Ribonuclease H-like"/>
    <property type="match status" value="1"/>
</dbReference>
<proteinExistence type="predicted"/>
<feature type="domain" description="Integrase catalytic" evidence="1">
    <location>
        <begin position="87"/>
        <end position="246"/>
    </location>
</feature>
<dbReference type="PROSITE" id="PS50994">
    <property type="entry name" value="INTEGRASE"/>
    <property type="match status" value="1"/>
</dbReference>
<dbReference type="Pfam" id="PF13276">
    <property type="entry name" value="HTH_21"/>
    <property type="match status" value="1"/>
</dbReference>